<keyword evidence="2" id="KW-1185">Reference proteome</keyword>
<dbReference type="Proteomes" id="UP000828390">
    <property type="component" value="Unassembled WGS sequence"/>
</dbReference>
<dbReference type="EMBL" id="JAIWYP010000015">
    <property type="protein sequence ID" value="KAH3705016.1"/>
    <property type="molecule type" value="Genomic_DNA"/>
</dbReference>
<evidence type="ECO:0000313" key="2">
    <source>
        <dbReference type="Proteomes" id="UP000828390"/>
    </source>
</evidence>
<proteinExistence type="predicted"/>
<dbReference type="AlphaFoldDB" id="A0A9D4BRN4"/>
<gene>
    <name evidence="1" type="ORF">DPMN_080079</name>
</gene>
<protein>
    <submittedName>
        <fullName evidence="1">Uncharacterized protein</fullName>
    </submittedName>
</protein>
<evidence type="ECO:0000313" key="1">
    <source>
        <dbReference type="EMBL" id="KAH3705016.1"/>
    </source>
</evidence>
<accession>A0A9D4BRN4</accession>
<reference evidence="1" key="1">
    <citation type="journal article" date="2019" name="bioRxiv">
        <title>The Genome of the Zebra Mussel, Dreissena polymorpha: A Resource for Invasive Species Research.</title>
        <authorList>
            <person name="McCartney M.A."/>
            <person name="Auch B."/>
            <person name="Kono T."/>
            <person name="Mallez S."/>
            <person name="Zhang Y."/>
            <person name="Obille A."/>
            <person name="Becker A."/>
            <person name="Abrahante J.E."/>
            <person name="Garbe J."/>
            <person name="Badalamenti J.P."/>
            <person name="Herman A."/>
            <person name="Mangelson H."/>
            <person name="Liachko I."/>
            <person name="Sullivan S."/>
            <person name="Sone E.D."/>
            <person name="Koren S."/>
            <person name="Silverstein K.A.T."/>
            <person name="Beckman K.B."/>
            <person name="Gohl D.M."/>
        </authorList>
    </citation>
    <scope>NUCLEOTIDE SEQUENCE</scope>
    <source>
        <strain evidence="1">Duluth1</strain>
        <tissue evidence="1">Whole animal</tissue>
    </source>
</reference>
<name>A0A9D4BRN4_DREPO</name>
<comment type="caution">
    <text evidence="1">The sequence shown here is derived from an EMBL/GenBank/DDBJ whole genome shotgun (WGS) entry which is preliminary data.</text>
</comment>
<sequence length="57" mass="6441">MRTDGYGSPGDRTRSPGIMIFRSVEGLPKSIYLVTTTHTDSFVSATYYYGPKRRRHG</sequence>
<reference evidence="1" key="2">
    <citation type="submission" date="2020-11" db="EMBL/GenBank/DDBJ databases">
        <authorList>
            <person name="McCartney M.A."/>
            <person name="Auch B."/>
            <person name="Kono T."/>
            <person name="Mallez S."/>
            <person name="Becker A."/>
            <person name="Gohl D.M."/>
            <person name="Silverstein K.A.T."/>
            <person name="Koren S."/>
            <person name="Bechman K.B."/>
            <person name="Herman A."/>
            <person name="Abrahante J.E."/>
            <person name="Garbe J."/>
        </authorList>
    </citation>
    <scope>NUCLEOTIDE SEQUENCE</scope>
    <source>
        <strain evidence="1">Duluth1</strain>
        <tissue evidence="1">Whole animal</tissue>
    </source>
</reference>
<organism evidence="1 2">
    <name type="scientific">Dreissena polymorpha</name>
    <name type="common">Zebra mussel</name>
    <name type="synonym">Mytilus polymorpha</name>
    <dbReference type="NCBI Taxonomy" id="45954"/>
    <lineage>
        <taxon>Eukaryota</taxon>
        <taxon>Metazoa</taxon>
        <taxon>Spiralia</taxon>
        <taxon>Lophotrochozoa</taxon>
        <taxon>Mollusca</taxon>
        <taxon>Bivalvia</taxon>
        <taxon>Autobranchia</taxon>
        <taxon>Heteroconchia</taxon>
        <taxon>Euheterodonta</taxon>
        <taxon>Imparidentia</taxon>
        <taxon>Neoheterodontei</taxon>
        <taxon>Myida</taxon>
        <taxon>Dreissenoidea</taxon>
        <taxon>Dreissenidae</taxon>
        <taxon>Dreissena</taxon>
    </lineage>
</organism>